<comment type="caution">
    <text evidence="2">The sequence shown here is derived from an EMBL/GenBank/DDBJ whole genome shotgun (WGS) entry which is preliminary data.</text>
</comment>
<keyword evidence="1" id="KW-0812">Transmembrane</keyword>
<keyword evidence="1" id="KW-1133">Transmembrane helix</keyword>
<keyword evidence="3" id="KW-1185">Reference proteome</keyword>
<organism evidence="2 3">
    <name type="scientific">Aliikangiella coralliicola</name>
    <dbReference type="NCBI Taxonomy" id="2592383"/>
    <lineage>
        <taxon>Bacteria</taxon>
        <taxon>Pseudomonadati</taxon>
        <taxon>Pseudomonadota</taxon>
        <taxon>Gammaproteobacteria</taxon>
        <taxon>Oceanospirillales</taxon>
        <taxon>Pleioneaceae</taxon>
        <taxon>Aliikangiella</taxon>
    </lineage>
</organism>
<sequence length="305" mass="34238">MKTFKALVKREFWEHKGSFFYAPAVMVIVFAVMLVVFGLSGDRLIIDGEHEISFSEQLPKVVSSFEQLPEEAKEKAVTIGLSAPAMLFGFVMLFISMFYCLNSLYEERKDRSILFWKSLPVSDIETILSKFVSVVFLVPAIYFAVIVVFQLFILIYVTVGSWFGGGSGVTIWTASNLFALWFNMLVAMIGGSLWLAPLWGWFMLASSWAKKVSFLWGGLPIMLVIVCEGYIFRTTEFAQLIGERIAEGFAIQNYALYQLAGGDILDFEVNSALHSFVSAEFWGGLIVAAVLLSGAVYIRRFRDES</sequence>
<keyword evidence="1" id="KW-0472">Membrane</keyword>
<dbReference type="RefSeq" id="WP_142893658.1">
    <property type="nucleotide sequence ID" value="NZ_ML660164.1"/>
</dbReference>
<feature type="transmembrane region" description="Helical" evidence="1">
    <location>
        <begin position="214"/>
        <end position="232"/>
    </location>
</feature>
<evidence type="ECO:0000313" key="2">
    <source>
        <dbReference type="EMBL" id="TQV87481.1"/>
    </source>
</evidence>
<dbReference type="AlphaFoldDB" id="A0A545UDE1"/>
<accession>A0A545UDE1</accession>
<name>A0A545UDE1_9GAMM</name>
<feature type="transmembrane region" description="Helical" evidence="1">
    <location>
        <begin position="20"/>
        <end position="39"/>
    </location>
</feature>
<feature type="transmembrane region" description="Helical" evidence="1">
    <location>
        <begin position="134"/>
        <end position="158"/>
    </location>
</feature>
<proteinExistence type="predicted"/>
<protein>
    <submittedName>
        <fullName evidence="2">Uncharacterized protein</fullName>
    </submittedName>
</protein>
<feature type="transmembrane region" description="Helical" evidence="1">
    <location>
        <begin position="76"/>
        <end position="101"/>
    </location>
</feature>
<evidence type="ECO:0000313" key="3">
    <source>
        <dbReference type="Proteomes" id="UP000315439"/>
    </source>
</evidence>
<reference evidence="2 3" key="1">
    <citation type="submission" date="2019-07" db="EMBL/GenBank/DDBJ databases">
        <title>Draft genome for Aliikangiella sp. M105.</title>
        <authorList>
            <person name="Wang G."/>
        </authorList>
    </citation>
    <scope>NUCLEOTIDE SEQUENCE [LARGE SCALE GENOMIC DNA]</scope>
    <source>
        <strain evidence="2 3">M105</strain>
    </source>
</reference>
<evidence type="ECO:0000256" key="1">
    <source>
        <dbReference type="SAM" id="Phobius"/>
    </source>
</evidence>
<gene>
    <name evidence="2" type="ORF">FLL46_11430</name>
</gene>
<dbReference type="Proteomes" id="UP000315439">
    <property type="component" value="Unassembled WGS sequence"/>
</dbReference>
<dbReference type="EMBL" id="VIKS01000007">
    <property type="protein sequence ID" value="TQV87481.1"/>
    <property type="molecule type" value="Genomic_DNA"/>
</dbReference>
<dbReference type="OrthoDB" id="118685at2"/>
<feature type="transmembrane region" description="Helical" evidence="1">
    <location>
        <begin position="281"/>
        <end position="298"/>
    </location>
</feature>
<feature type="transmembrane region" description="Helical" evidence="1">
    <location>
        <begin position="178"/>
        <end position="202"/>
    </location>
</feature>